<comment type="caution">
    <text evidence="2">The sequence shown here is derived from an EMBL/GenBank/DDBJ whole genome shotgun (WGS) entry which is preliminary data.</text>
</comment>
<sequence>MKNTGLATMRPWEPKGEVGSRLEHIEPQFSTFAWCGARLLGAIQSYMSPSRPSYFTRYPSYPLGGAPCSCAHAGIAERKVGDLRQRLAAAATREKELGAQKASLEDRVKELEDQVARSASEVAKAKDEAFKQSREEGFSAGEAAGVIVGQAQGRDEFTRSEEYRTSLASSHLQGARDFLKSSAFDVAVEIKAASFVNDGFKKCKAQVVKLRGFADGFDSSLLDPTLDNNLEPYPEMPEEAALPDEFDALIADVENLIN</sequence>
<keyword evidence="1" id="KW-0175">Coiled coil</keyword>
<feature type="coiled-coil region" evidence="1">
    <location>
        <begin position="94"/>
        <end position="128"/>
    </location>
</feature>
<accession>A0AAW2U3N0</accession>
<reference evidence="2" key="2">
    <citation type="journal article" date="2024" name="Plant">
        <title>Genomic evolution and insights into agronomic trait innovations of Sesamum species.</title>
        <authorList>
            <person name="Miao H."/>
            <person name="Wang L."/>
            <person name="Qu L."/>
            <person name="Liu H."/>
            <person name="Sun Y."/>
            <person name="Le M."/>
            <person name="Wang Q."/>
            <person name="Wei S."/>
            <person name="Zheng Y."/>
            <person name="Lin W."/>
            <person name="Duan Y."/>
            <person name="Cao H."/>
            <person name="Xiong S."/>
            <person name="Wang X."/>
            <person name="Wei L."/>
            <person name="Li C."/>
            <person name="Ma Q."/>
            <person name="Ju M."/>
            <person name="Zhao R."/>
            <person name="Li G."/>
            <person name="Mu C."/>
            <person name="Tian Q."/>
            <person name="Mei H."/>
            <person name="Zhang T."/>
            <person name="Gao T."/>
            <person name="Zhang H."/>
        </authorList>
    </citation>
    <scope>NUCLEOTIDE SEQUENCE</scope>
    <source>
        <strain evidence="2">KEN1</strain>
    </source>
</reference>
<organism evidence="2">
    <name type="scientific">Sesamum latifolium</name>
    <dbReference type="NCBI Taxonomy" id="2727402"/>
    <lineage>
        <taxon>Eukaryota</taxon>
        <taxon>Viridiplantae</taxon>
        <taxon>Streptophyta</taxon>
        <taxon>Embryophyta</taxon>
        <taxon>Tracheophyta</taxon>
        <taxon>Spermatophyta</taxon>
        <taxon>Magnoliopsida</taxon>
        <taxon>eudicotyledons</taxon>
        <taxon>Gunneridae</taxon>
        <taxon>Pentapetalae</taxon>
        <taxon>asterids</taxon>
        <taxon>lamiids</taxon>
        <taxon>Lamiales</taxon>
        <taxon>Pedaliaceae</taxon>
        <taxon>Sesamum</taxon>
    </lineage>
</organism>
<gene>
    <name evidence="2" type="ORF">Slati_3761100</name>
</gene>
<dbReference type="AlphaFoldDB" id="A0AAW2U3N0"/>
<evidence type="ECO:0000256" key="1">
    <source>
        <dbReference type="SAM" id="Coils"/>
    </source>
</evidence>
<name>A0AAW2U3N0_9LAMI</name>
<protein>
    <submittedName>
        <fullName evidence="2">Uncharacterized protein</fullName>
    </submittedName>
</protein>
<evidence type="ECO:0000313" key="2">
    <source>
        <dbReference type="EMBL" id="KAL0411714.1"/>
    </source>
</evidence>
<dbReference type="EMBL" id="JACGWN010000013">
    <property type="protein sequence ID" value="KAL0411714.1"/>
    <property type="molecule type" value="Genomic_DNA"/>
</dbReference>
<proteinExistence type="predicted"/>
<reference evidence="2" key="1">
    <citation type="submission" date="2020-06" db="EMBL/GenBank/DDBJ databases">
        <authorList>
            <person name="Li T."/>
            <person name="Hu X."/>
            <person name="Zhang T."/>
            <person name="Song X."/>
            <person name="Zhang H."/>
            <person name="Dai N."/>
            <person name="Sheng W."/>
            <person name="Hou X."/>
            <person name="Wei L."/>
        </authorList>
    </citation>
    <scope>NUCLEOTIDE SEQUENCE</scope>
    <source>
        <strain evidence="2">KEN1</strain>
        <tissue evidence="2">Leaf</tissue>
    </source>
</reference>